<accession>A0A7Y2H3D1</accession>
<organism evidence="2 3">
    <name type="scientific">Eiseniibacteriota bacterium</name>
    <dbReference type="NCBI Taxonomy" id="2212470"/>
    <lineage>
        <taxon>Bacteria</taxon>
        <taxon>Candidatus Eiseniibacteriota</taxon>
    </lineage>
</organism>
<name>A0A7Y2H3D1_UNCEI</name>
<comment type="caution">
    <text evidence="2">The sequence shown here is derived from an EMBL/GenBank/DDBJ whole genome shotgun (WGS) entry which is preliminary data.</text>
</comment>
<evidence type="ECO:0000313" key="2">
    <source>
        <dbReference type="EMBL" id="NNF07925.1"/>
    </source>
</evidence>
<gene>
    <name evidence="2" type="ORF">HKN21_14270</name>
</gene>
<keyword evidence="1" id="KW-0812">Transmembrane</keyword>
<reference evidence="2 3" key="1">
    <citation type="submission" date="2020-03" db="EMBL/GenBank/DDBJ databases">
        <title>Metabolic flexibility allows generalist bacteria to become dominant in a frequently disturbed ecosystem.</title>
        <authorList>
            <person name="Chen Y.-J."/>
            <person name="Leung P.M."/>
            <person name="Bay S.K."/>
            <person name="Hugenholtz P."/>
            <person name="Kessler A.J."/>
            <person name="Shelley G."/>
            <person name="Waite D.W."/>
            <person name="Cook P.L."/>
            <person name="Greening C."/>
        </authorList>
    </citation>
    <scope>NUCLEOTIDE SEQUENCE [LARGE SCALE GENOMIC DNA]</scope>
    <source>
        <strain evidence="2">SS_bin_28</strain>
    </source>
</reference>
<evidence type="ECO:0000313" key="3">
    <source>
        <dbReference type="Proteomes" id="UP000547674"/>
    </source>
</evidence>
<feature type="transmembrane region" description="Helical" evidence="1">
    <location>
        <begin position="130"/>
        <end position="150"/>
    </location>
</feature>
<dbReference type="AlphaFoldDB" id="A0A7Y2H3D1"/>
<dbReference type="EMBL" id="JABDJR010000574">
    <property type="protein sequence ID" value="NNF07925.1"/>
    <property type="molecule type" value="Genomic_DNA"/>
</dbReference>
<proteinExistence type="predicted"/>
<dbReference type="Proteomes" id="UP000547674">
    <property type="component" value="Unassembled WGS sequence"/>
</dbReference>
<protein>
    <recommendedName>
        <fullName evidence="4">PH domain-containing protein</fullName>
    </recommendedName>
</protein>
<sequence>MKANTTLAPNPVILEAEAHSFGVGVWEPGKRGKGKLTLSTETLRFVPERGNPVEILLGDIDTLSQTSRHSPRANSVLRVTYQGNLVLGLTVEDAETWINAIQALSGPKMEKPQPKPNPVASRFEIQRFRLVVGMFLLLIVLMSTALPLFFTWMQARVNTPADTTIHEPVPTGAF</sequence>
<keyword evidence="1" id="KW-0472">Membrane</keyword>
<evidence type="ECO:0008006" key="4">
    <source>
        <dbReference type="Google" id="ProtNLM"/>
    </source>
</evidence>
<evidence type="ECO:0000256" key="1">
    <source>
        <dbReference type="SAM" id="Phobius"/>
    </source>
</evidence>
<keyword evidence="1" id="KW-1133">Transmembrane helix</keyword>